<evidence type="ECO:0000256" key="9">
    <source>
        <dbReference type="ARBA" id="ARBA00022989"/>
    </source>
</evidence>
<evidence type="ECO:0000256" key="2">
    <source>
        <dbReference type="ARBA" id="ARBA00022553"/>
    </source>
</evidence>
<feature type="domain" description="Protein kinase" evidence="13">
    <location>
        <begin position="324"/>
        <end position="594"/>
    </location>
</feature>
<feature type="transmembrane region" description="Helical" evidence="12">
    <location>
        <begin position="244"/>
        <end position="266"/>
    </location>
</feature>
<dbReference type="GO" id="GO:0004672">
    <property type="term" value="F:protein kinase activity"/>
    <property type="evidence" value="ECO:0007669"/>
    <property type="project" value="InterPro"/>
</dbReference>
<evidence type="ECO:0000256" key="3">
    <source>
        <dbReference type="ARBA" id="ARBA00022614"/>
    </source>
</evidence>
<dbReference type="KEGG" id="smo:SELMODRAFT_119396"/>
<dbReference type="OMA" id="DIRRVTH"/>
<feature type="compositionally biased region" description="Basic and acidic residues" evidence="11">
    <location>
        <begin position="277"/>
        <end position="294"/>
    </location>
</feature>
<evidence type="ECO:0000256" key="1">
    <source>
        <dbReference type="ARBA" id="ARBA00004370"/>
    </source>
</evidence>
<dbReference type="SUPFAM" id="SSF52058">
    <property type="entry name" value="L domain-like"/>
    <property type="match status" value="1"/>
</dbReference>
<keyword evidence="7" id="KW-0547">Nucleotide-binding</keyword>
<dbReference type="FunCoup" id="D8QPS4">
    <property type="interactions" value="1690"/>
</dbReference>
<feature type="compositionally biased region" description="Polar residues" evidence="11">
    <location>
        <begin position="616"/>
        <end position="633"/>
    </location>
</feature>
<dbReference type="EMBL" id="GL377625">
    <property type="protein sequence ID" value="EFJ14886.1"/>
    <property type="molecule type" value="Genomic_DNA"/>
</dbReference>
<dbReference type="eggNOG" id="ENOG502QT13">
    <property type="taxonomic scope" value="Eukaryota"/>
</dbReference>
<dbReference type="Gene3D" id="1.10.510.10">
    <property type="entry name" value="Transferase(Phosphotransferase) domain 1"/>
    <property type="match status" value="1"/>
</dbReference>
<evidence type="ECO:0000256" key="6">
    <source>
        <dbReference type="ARBA" id="ARBA00022737"/>
    </source>
</evidence>
<keyword evidence="6" id="KW-0677">Repeat</keyword>
<evidence type="ECO:0000256" key="4">
    <source>
        <dbReference type="ARBA" id="ARBA00022692"/>
    </source>
</evidence>
<keyword evidence="8" id="KW-0067">ATP-binding</keyword>
<dbReference type="EMBL" id="GL377565">
    <property type="protein sequence ID" value="EFJ38333.1"/>
    <property type="molecule type" value="Genomic_DNA"/>
</dbReference>
<keyword evidence="3" id="KW-0433">Leucine-rich repeat</keyword>
<dbReference type="Pfam" id="PF00560">
    <property type="entry name" value="LRR_1"/>
    <property type="match status" value="2"/>
</dbReference>
<feature type="region of interest" description="Disordered" evidence="11">
    <location>
        <begin position="597"/>
        <end position="649"/>
    </location>
</feature>
<dbReference type="GO" id="GO:0016020">
    <property type="term" value="C:membrane"/>
    <property type="evidence" value="ECO:0007669"/>
    <property type="project" value="UniProtKB-SubCell"/>
</dbReference>
<keyword evidence="9 12" id="KW-1133">Transmembrane helix</keyword>
<evidence type="ECO:0000256" key="5">
    <source>
        <dbReference type="ARBA" id="ARBA00022729"/>
    </source>
</evidence>
<reference evidence="15 16" key="1">
    <citation type="journal article" date="2011" name="Science">
        <title>The Selaginella genome identifies genetic changes associated with the evolution of vascular plants.</title>
        <authorList>
            <person name="Banks J.A."/>
            <person name="Nishiyama T."/>
            <person name="Hasebe M."/>
            <person name="Bowman J.L."/>
            <person name="Gribskov M."/>
            <person name="dePamphilis C."/>
            <person name="Albert V.A."/>
            <person name="Aono N."/>
            <person name="Aoyama T."/>
            <person name="Ambrose B.A."/>
            <person name="Ashton N.W."/>
            <person name="Axtell M.J."/>
            <person name="Barker E."/>
            <person name="Barker M.S."/>
            <person name="Bennetzen J.L."/>
            <person name="Bonawitz N.D."/>
            <person name="Chapple C."/>
            <person name="Cheng C."/>
            <person name="Correa L.G."/>
            <person name="Dacre M."/>
            <person name="DeBarry J."/>
            <person name="Dreyer I."/>
            <person name="Elias M."/>
            <person name="Engstrom E.M."/>
            <person name="Estelle M."/>
            <person name="Feng L."/>
            <person name="Finet C."/>
            <person name="Floyd S.K."/>
            <person name="Frommer W.B."/>
            <person name="Fujita T."/>
            <person name="Gramzow L."/>
            <person name="Gutensohn M."/>
            <person name="Harholt J."/>
            <person name="Hattori M."/>
            <person name="Heyl A."/>
            <person name="Hirai T."/>
            <person name="Hiwatashi Y."/>
            <person name="Ishikawa M."/>
            <person name="Iwata M."/>
            <person name="Karol K.G."/>
            <person name="Koehler B."/>
            <person name="Kolukisaoglu U."/>
            <person name="Kubo M."/>
            <person name="Kurata T."/>
            <person name="Lalonde S."/>
            <person name="Li K."/>
            <person name="Li Y."/>
            <person name="Litt A."/>
            <person name="Lyons E."/>
            <person name="Manning G."/>
            <person name="Maruyama T."/>
            <person name="Michael T.P."/>
            <person name="Mikami K."/>
            <person name="Miyazaki S."/>
            <person name="Morinaga S."/>
            <person name="Murata T."/>
            <person name="Mueller-Roeber B."/>
            <person name="Nelson D.R."/>
            <person name="Obara M."/>
            <person name="Oguri Y."/>
            <person name="Olmstead R.G."/>
            <person name="Onodera N."/>
            <person name="Petersen B.L."/>
            <person name="Pils B."/>
            <person name="Prigge M."/>
            <person name="Rensing S.A."/>
            <person name="Riano-Pachon D.M."/>
            <person name="Roberts A.W."/>
            <person name="Sato Y."/>
            <person name="Scheller H.V."/>
            <person name="Schulz B."/>
            <person name="Schulz C."/>
            <person name="Shakirov E.V."/>
            <person name="Shibagaki N."/>
            <person name="Shinohara N."/>
            <person name="Shippen D.E."/>
            <person name="Soerensen I."/>
            <person name="Sotooka R."/>
            <person name="Sugimoto N."/>
            <person name="Sugita M."/>
            <person name="Sumikawa N."/>
            <person name="Tanurdzic M."/>
            <person name="Theissen G."/>
            <person name="Ulvskov P."/>
            <person name="Wakazuki S."/>
            <person name="Weng J.K."/>
            <person name="Willats W.W."/>
            <person name="Wipf D."/>
            <person name="Wolf P.G."/>
            <person name="Yang L."/>
            <person name="Zimmer A.D."/>
            <person name="Zhu Q."/>
            <person name="Mitros T."/>
            <person name="Hellsten U."/>
            <person name="Loque D."/>
            <person name="Otillar R."/>
            <person name="Salamov A."/>
            <person name="Schmutz J."/>
            <person name="Shapiro H."/>
            <person name="Lindquist E."/>
            <person name="Lucas S."/>
            <person name="Rokhsar D."/>
            <person name="Grigoriev I.V."/>
        </authorList>
    </citation>
    <scope>NUCLEOTIDE SEQUENCE [LARGE SCALE GENOMIC DNA]</scope>
</reference>
<dbReference type="InParanoid" id="D8QPS4"/>
<dbReference type="AlphaFoldDB" id="D8QPS4"/>
<dbReference type="Gene3D" id="3.80.10.10">
    <property type="entry name" value="Ribonuclease Inhibitor"/>
    <property type="match status" value="1"/>
</dbReference>
<feature type="region of interest" description="Disordered" evidence="11">
    <location>
        <begin position="208"/>
        <end position="237"/>
    </location>
</feature>
<feature type="compositionally biased region" description="Basic and acidic residues" evidence="11">
    <location>
        <begin position="597"/>
        <end position="615"/>
    </location>
</feature>
<evidence type="ECO:0000256" key="12">
    <source>
        <dbReference type="SAM" id="Phobius"/>
    </source>
</evidence>
<organism evidence="16">
    <name type="scientific">Selaginella moellendorffii</name>
    <name type="common">Spikemoss</name>
    <dbReference type="NCBI Taxonomy" id="88036"/>
    <lineage>
        <taxon>Eukaryota</taxon>
        <taxon>Viridiplantae</taxon>
        <taxon>Streptophyta</taxon>
        <taxon>Embryophyta</taxon>
        <taxon>Tracheophyta</taxon>
        <taxon>Lycopodiopsida</taxon>
        <taxon>Selaginellales</taxon>
        <taxon>Selaginellaceae</taxon>
        <taxon>Selaginella</taxon>
    </lineage>
</organism>
<keyword evidence="16" id="KW-1185">Reference proteome</keyword>
<accession>D8QPS4</accession>
<name>D8QPS4_SELML</name>
<dbReference type="Gene3D" id="3.30.200.20">
    <property type="entry name" value="Phosphorylase Kinase, domain 1"/>
    <property type="match status" value="1"/>
</dbReference>
<dbReference type="FunFam" id="1.10.510.10:FF:000095">
    <property type="entry name" value="protein STRUBBELIG-RECEPTOR FAMILY 8"/>
    <property type="match status" value="1"/>
</dbReference>
<evidence type="ECO:0000313" key="14">
    <source>
        <dbReference type="EMBL" id="EFJ14886.1"/>
    </source>
</evidence>
<dbReference type="InterPro" id="IPR000719">
    <property type="entry name" value="Prot_kinase_dom"/>
</dbReference>
<dbReference type="InterPro" id="IPR032675">
    <property type="entry name" value="LRR_dom_sf"/>
</dbReference>
<proteinExistence type="predicted"/>
<dbReference type="InterPro" id="IPR001245">
    <property type="entry name" value="Ser-Thr/Tyr_kinase_cat_dom"/>
</dbReference>
<dbReference type="InterPro" id="IPR001611">
    <property type="entry name" value="Leu-rich_rpt"/>
</dbReference>
<keyword evidence="5" id="KW-0732">Signal</keyword>
<evidence type="ECO:0000259" key="13">
    <source>
        <dbReference type="PROSITE" id="PS50011"/>
    </source>
</evidence>
<dbReference type="PANTHER" id="PTHR48010">
    <property type="entry name" value="OS05G0588300 PROTEIN"/>
    <property type="match status" value="1"/>
</dbReference>
<dbReference type="CDD" id="cd14066">
    <property type="entry name" value="STKc_IRAK"/>
    <property type="match status" value="1"/>
</dbReference>
<dbReference type="KEGG" id="smo:SELMODRAFT_74002"/>
<dbReference type="Pfam" id="PF07714">
    <property type="entry name" value="PK_Tyr_Ser-Thr"/>
    <property type="match status" value="1"/>
</dbReference>
<dbReference type="FunFam" id="3.80.10.10:FF:000234">
    <property type="entry name" value="Probable inactive receptor kinase RLK902"/>
    <property type="match status" value="1"/>
</dbReference>
<evidence type="ECO:0000313" key="16">
    <source>
        <dbReference type="Proteomes" id="UP000001514"/>
    </source>
</evidence>
<dbReference type="Gramene" id="EFJ14886">
    <property type="protein sequence ID" value="EFJ14886"/>
    <property type="gene ID" value="SELMODRAFT_119396"/>
</dbReference>
<evidence type="ECO:0000313" key="15">
    <source>
        <dbReference type="EMBL" id="EFJ38333.1"/>
    </source>
</evidence>
<evidence type="ECO:0000256" key="10">
    <source>
        <dbReference type="ARBA" id="ARBA00023136"/>
    </source>
</evidence>
<evidence type="ECO:0000256" key="11">
    <source>
        <dbReference type="SAM" id="MobiDB-lite"/>
    </source>
</evidence>
<comment type="subcellular location">
    <subcellularLocation>
        <location evidence="1">Membrane</location>
    </subcellularLocation>
</comment>
<sequence>MLLEIASADDVSSLLAFRSAVDPGNQLRSWNRNTNVCQWTGIKCSNGTTGRVRELRVPGSSLSGTIPNGSIGGVEELRVISLRMNRLSGPFPADFLRLRQLRSMFLQNNNFSGPLPRDFSVWPSLVRLDVAFNHFDGQIPVSLNNLSRLATLYAQNNSFTGGLAGLNLPRLKQFSVANNQLNGSVPAALQAFGSDAFGGNQICGPPLAEDCVSSAPPSPAPSSTSPTTTNTPGRKHKKGLSTGAIVGIVVGSVVGALLLLLLLFFLCCRRKGGSPKAADRSIEAKGEEVKDPDRSVFAQGEPEKSKLIFSEGAPYKFDLEDLLRASAEVLGKGSVGTAYKAVLEDGSVVAVKRLKDVSISGREFEQQIQTIGRLQHPNLVPLRAYYFSKDEKLLVYDYMPMGSLSALLHGTRGAGRTPLDWVSRVRIALGAARGITYLHEQGGSNFVHGNIKSSNILLKKNYDAAVSDFGLAQLFNSSSAASRIVGYRAPEVAETRKSTQRSDVYSFGVLLLELLTGKAPTQASLNDEGIDLPRWVQSVVREEWTAEVFDLELMRYQNIEEEMVQLLQVAMACVATSPDQRPKMKDVVRMIEDIRAVDTDDGSRLPSDKSEEKSNGHTSPYSHTPGSDASQDTPPKQQPLPPQQQQQQP</sequence>
<dbReference type="GO" id="GO:0005524">
    <property type="term" value="F:ATP binding"/>
    <property type="evidence" value="ECO:0007669"/>
    <property type="project" value="UniProtKB-KW"/>
</dbReference>
<dbReference type="SUPFAM" id="SSF56112">
    <property type="entry name" value="Protein kinase-like (PK-like)"/>
    <property type="match status" value="1"/>
</dbReference>
<dbReference type="HOGENOM" id="CLU_000288_92_6_1"/>
<dbReference type="InterPro" id="IPR050994">
    <property type="entry name" value="At_inactive_RLKs"/>
</dbReference>
<dbReference type="InterPro" id="IPR013210">
    <property type="entry name" value="LRR_N_plant-typ"/>
</dbReference>
<dbReference type="PANTHER" id="PTHR48010:SF76">
    <property type="entry name" value="INACTIVE RECEPTOR KINASE RLK902-RELATED"/>
    <property type="match status" value="1"/>
</dbReference>
<keyword evidence="4 12" id="KW-0812">Transmembrane</keyword>
<dbReference type="Gramene" id="EFJ38333">
    <property type="protein sequence ID" value="EFJ38333"/>
    <property type="gene ID" value="SELMODRAFT_74002"/>
</dbReference>
<evidence type="ECO:0000256" key="7">
    <source>
        <dbReference type="ARBA" id="ARBA00022741"/>
    </source>
</evidence>
<feature type="compositionally biased region" description="Low complexity" evidence="11">
    <location>
        <begin position="221"/>
        <end position="232"/>
    </location>
</feature>
<dbReference type="PROSITE" id="PS50011">
    <property type="entry name" value="PROTEIN_KINASE_DOM"/>
    <property type="match status" value="1"/>
</dbReference>
<keyword evidence="2" id="KW-0597">Phosphoprotein</keyword>
<dbReference type="Pfam" id="PF08263">
    <property type="entry name" value="LRRNT_2"/>
    <property type="match status" value="1"/>
</dbReference>
<protein>
    <recommendedName>
        <fullName evidence="13">Protein kinase domain-containing protein</fullName>
    </recommendedName>
</protein>
<evidence type="ECO:0000256" key="8">
    <source>
        <dbReference type="ARBA" id="ARBA00022840"/>
    </source>
</evidence>
<feature type="region of interest" description="Disordered" evidence="11">
    <location>
        <begin position="273"/>
        <end position="295"/>
    </location>
</feature>
<dbReference type="FunFam" id="3.30.200.20:FF:000307">
    <property type="entry name" value="pollen receptor-like kinase 1"/>
    <property type="match status" value="1"/>
</dbReference>
<gene>
    <name evidence="14" type="ORF">SELMODRAFT_119396</name>
    <name evidence="15" type="ORF">SELMODRAFT_74002</name>
</gene>
<dbReference type="InterPro" id="IPR011009">
    <property type="entry name" value="Kinase-like_dom_sf"/>
</dbReference>
<dbReference type="Proteomes" id="UP000001514">
    <property type="component" value="Unassembled WGS sequence"/>
</dbReference>
<keyword evidence="10 12" id="KW-0472">Membrane</keyword>